<evidence type="ECO:0000313" key="2">
    <source>
        <dbReference type="Proteomes" id="UP000018861"/>
    </source>
</evidence>
<sequence length="266" mass="29792">MKMPTDKEIEEAKEYLRQRLDAELSMRANLQAVLTEAAKQIIDVSYRYNISPKLFRFSANRQLQEEVDAIIASLLEAIEDYACTLAVATHEENRDAIVAYITRESYGKTFKQRAKEYSDRFSKEVEAAVVAGLSLNVSKEKLLSSIKQSVKAPLLNEHIQKALSEGNPIISRLGIQESYGAGRTVSSWTALSDLTEYAVAEGWMKHLELHSKANGVAGFFVMRGSSYPCSICDDEVGFHTEWSELPPYHGHCKCFAIPVSDVFTLI</sequence>
<gene>
    <name evidence="1" type="ORF">JCM6292_2127</name>
</gene>
<reference evidence="1 2" key="1">
    <citation type="journal article" date="2014" name="Genome Announc.">
        <title>Draft Genome Sequences of Three Strains of Bacteroides pyogenes Isolated from a Cat and Swine.</title>
        <authorList>
            <person name="Sakamoto M."/>
            <person name="Oshima K."/>
            <person name="Suda W."/>
            <person name="Kitamura K."/>
            <person name="Iida T."/>
            <person name="Hattori M."/>
            <person name="Ohkuma M."/>
        </authorList>
    </citation>
    <scope>NUCLEOTIDE SEQUENCE [LARGE SCALE GENOMIC DNA]</scope>
    <source>
        <strain evidence="1 2">JCM 6292</strain>
    </source>
</reference>
<name>W4P9D5_9BACE</name>
<dbReference type="AlphaFoldDB" id="W4P9D5"/>
<protein>
    <recommendedName>
        <fullName evidence="3">Phage head morphogenesis domain-containing protein</fullName>
    </recommendedName>
</protein>
<evidence type="ECO:0000313" key="1">
    <source>
        <dbReference type="EMBL" id="GAE15794.1"/>
    </source>
</evidence>
<comment type="caution">
    <text evidence="1">The sequence shown here is derived from an EMBL/GenBank/DDBJ whole genome shotgun (WGS) entry which is preliminary data.</text>
</comment>
<proteinExistence type="predicted"/>
<dbReference type="EMBL" id="BAIQ01000021">
    <property type="protein sequence ID" value="GAE15794.1"/>
    <property type="molecule type" value="Genomic_DNA"/>
</dbReference>
<organism evidence="1 2">
    <name type="scientific">Bacteroides pyogenes JCM 6292</name>
    <dbReference type="NCBI Taxonomy" id="1235809"/>
    <lineage>
        <taxon>Bacteria</taxon>
        <taxon>Pseudomonadati</taxon>
        <taxon>Bacteroidota</taxon>
        <taxon>Bacteroidia</taxon>
        <taxon>Bacteroidales</taxon>
        <taxon>Bacteroidaceae</taxon>
        <taxon>Bacteroides</taxon>
    </lineage>
</organism>
<evidence type="ECO:0008006" key="3">
    <source>
        <dbReference type="Google" id="ProtNLM"/>
    </source>
</evidence>
<dbReference type="Proteomes" id="UP000018861">
    <property type="component" value="Unassembled WGS sequence"/>
</dbReference>
<accession>W4P9D5</accession>